<reference evidence="3" key="1">
    <citation type="submission" date="2021-04" db="EMBL/GenBank/DDBJ databases">
        <title>Pseudaminobacter soli sp. nov., isolated from paddy soil contaminated by heavy metals.</title>
        <authorList>
            <person name="Zhang K."/>
        </authorList>
    </citation>
    <scope>NUCLEOTIDE SEQUENCE</scope>
    <source>
        <strain evidence="3">19-2017</strain>
    </source>
</reference>
<evidence type="ECO:0000256" key="1">
    <source>
        <dbReference type="SAM" id="MobiDB-lite"/>
    </source>
</evidence>
<protein>
    <submittedName>
        <fullName evidence="3">Uncharacterized protein</fullName>
    </submittedName>
</protein>
<evidence type="ECO:0000313" key="4">
    <source>
        <dbReference type="Proteomes" id="UP000680348"/>
    </source>
</evidence>
<comment type="caution">
    <text evidence="3">The sequence shown here is derived from an EMBL/GenBank/DDBJ whole genome shotgun (WGS) entry which is preliminary data.</text>
</comment>
<evidence type="ECO:0000313" key="3">
    <source>
        <dbReference type="EMBL" id="MBS3652533.1"/>
    </source>
</evidence>
<sequence>MFQWVAQHREVITALTGLGTLMVWVIYLQVFISSYRRQLRATLLITRGAGQGLEARCFLSNMSSESIYVQSVLVALWAPEKSMAFPVTDILGLDNEAPADPWKRTRQGPLGSGETRDIGSFGNLIEQGLRALQTDSREGIAPMAIQRLTIEVVGLYGSEDLPVGARRRFLVLEENGRPRIQAKGIQTQQIRGRRERKKLESRLARDR</sequence>
<feature type="transmembrane region" description="Helical" evidence="2">
    <location>
        <begin position="12"/>
        <end position="32"/>
    </location>
</feature>
<dbReference type="Proteomes" id="UP000680348">
    <property type="component" value="Unassembled WGS sequence"/>
</dbReference>
<feature type="region of interest" description="Disordered" evidence="1">
    <location>
        <begin position="184"/>
        <end position="207"/>
    </location>
</feature>
<keyword evidence="2" id="KW-0812">Transmembrane</keyword>
<gene>
    <name evidence="3" type="ORF">KEU06_28540</name>
</gene>
<dbReference type="AlphaFoldDB" id="A0A942I4V7"/>
<organism evidence="3 4">
    <name type="scientific">Pseudaminobacter soli</name>
    <name type="common">ex Zhang et al. 2022</name>
    <dbReference type="NCBI Taxonomy" id="2831468"/>
    <lineage>
        <taxon>Bacteria</taxon>
        <taxon>Pseudomonadati</taxon>
        <taxon>Pseudomonadota</taxon>
        <taxon>Alphaproteobacteria</taxon>
        <taxon>Hyphomicrobiales</taxon>
        <taxon>Phyllobacteriaceae</taxon>
        <taxon>Pseudaminobacter</taxon>
    </lineage>
</organism>
<evidence type="ECO:0000256" key="2">
    <source>
        <dbReference type="SAM" id="Phobius"/>
    </source>
</evidence>
<keyword evidence="4" id="KW-1185">Reference proteome</keyword>
<name>A0A942I4V7_9HYPH</name>
<accession>A0A942I4V7</accession>
<feature type="compositionally biased region" description="Basic and acidic residues" evidence="1">
    <location>
        <begin position="197"/>
        <end position="207"/>
    </location>
</feature>
<keyword evidence="2" id="KW-0472">Membrane</keyword>
<keyword evidence="2" id="KW-1133">Transmembrane helix</keyword>
<dbReference type="EMBL" id="JAGWCR010000029">
    <property type="protein sequence ID" value="MBS3652533.1"/>
    <property type="molecule type" value="Genomic_DNA"/>
</dbReference>
<proteinExistence type="predicted"/>